<feature type="compositionally biased region" description="Polar residues" evidence="7">
    <location>
        <begin position="624"/>
        <end position="639"/>
    </location>
</feature>
<dbReference type="InterPro" id="IPR045912">
    <property type="entry name" value="FOXJ2/3-like"/>
</dbReference>
<dbReference type="InterPro" id="IPR001680">
    <property type="entry name" value="WD40_rpt"/>
</dbReference>
<evidence type="ECO:0000256" key="2">
    <source>
        <dbReference type="ARBA" id="ARBA00023125"/>
    </source>
</evidence>
<dbReference type="PANTHER" id="PTHR46078:SF2">
    <property type="entry name" value="FORK-HEAD DOMAIN-CONTAINING PROTEIN"/>
    <property type="match status" value="1"/>
</dbReference>
<feature type="repeat" description="WD" evidence="6">
    <location>
        <begin position="991"/>
        <end position="1016"/>
    </location>
</feature>
<feature type="region of interest" description="Disordered" evidence="7">
    <location>
        <begin position="111"/>
        <end position="310"/>
    </location>
</feature>
<feature type="compositionally biased region" description="Polar residues" evidence="7">
    <location>
        <begin position="490"/>
        <end position="501"/>
    </location>
</feature>
<reference evidence="9" key="1">
    <citation type="submission" date="2020-05" db="EMBL/GenBank/DDBJ databases">
        <title>Phylogenomic resolution of chytrid fungi.</title>
        <authorList>
            <person name="Stajich J.E."/>
            <person name="Amses K."/>
            <person name="Simmons R."/>
            <person name="Seto K."/>
            <person name="Myers J."/>
            <person name="Bonds A."/>
            <person name="Quandt C.A."/>
            <person name="Barry K."/>
            <person name="Liu P."/>
            <person name="Grigoriev I."/>
            <person name="Longcore J.E."/>
            <person name="James T.Y."/>
        </authorList>
    </citation>
    <scope>NUCLEOTIDE SEQUENCE</scope>
    <source>
        <strain evidence="9">JEL0318</strain>
    </source>
</reference>
<dbReference type="GO" id="GO:0005829">
    <property type="term" value="C:cytosol"/>
    <property type="evidence" value="ECO:0007669"/>
    <property type="project" value="UniProtKB-ARBA"/>
</dbReference>
<dbReference type="InterPro" id="IPR015943">
    <property type="entry name" value="WD40/YVTN_repeat-like_dom_sf"/>
</dbReference>
<dbReference type="Gene3D" id="1.10.10.10">
    <property type="entry name" value="Winged helix-like DNA-binding domain superfamily/Winged helix DNA-binding domain"/>
    <property type="match status" value="1"/>
</dbReference>
<dbReference type="EMBL" id="JADGJD010000319">
    <property type="protein sequence ID" value="KAJ3052169.1"/>
    <property type="molecule type" value="Genomic_DNA"/>
</dbReference>
<feature type="compositionally biased region" description="Basic and acidic residues" evidence="7">
    <location>
        <begin position="247"/>
        <end position="265"/>
    </location>
</feature>
<dbReference type="GO" id="GO:0000981">
    <property type="term" value="F:DNA-binding transcription factor activity, RNA polymerase II-specific"/>
    <property type="evidence" value="ECO:0007669"/>
    <property type="project" value="TreeGrafter"/>
</dbReference>
<feature type="compositionally biased region" description="Basic and acidic residues" evidence="7">
    <location>
        <begin position="208"/>
        <end position="218"/>
    </location>
</feature>
<feature type="compositionally biased region" description="Polar residues" evidence="7">
    <location>
        <begin position="433"/>
        <end position="443"/>
    </location>
</feature>
<proteinExistence type="predicted"/>
<protein>
    <recommendedName>
        <fullName evidence="8">Fork-head domain-containing protein</fullName>
    </recommendedName>
</protein>
<feature type="compositionally biased region" description="Low complexity" evidence="7">
    <location>
        <begin position="162"/>
        <end position="189"/>
    </location>
</feature>
<dbReference type="InterPro" id="IPR018122">
    <property type="entry name" value="TF_fork_head_CS_1"/>
</dbReference>
<dbReference type="InterPro" id="IPR036322">
    <property type="entry name" value="WD40_repeat_dom_sf"/>
</dbReference>
<gene>
    <name evidence="9" type="ORF">HK097_006763</name>
</gene>
<evidence type="ECO:0000256" key="6">
    <source>
        <dbReference type="PROSITE-ProRule" id="PRU00221"/>
    </source>
</evidence>
<evidence type="ECO:0000259" key="8">
    <source>
        <dbReference type="PROSITE" id="PS50039"/>
    </source>
</evidence>
<dbReference type="Gene3D" id="2.130.10.10">
    <property type="entry name" value="YVTN repeat-like/Quinoprotein amine dehydrogenase"/>
    <property type="match status" value="1"/>
</dbReference>
<keyword evidence="4 5" id="KW-0539">Nucleus</keyword>
<evidence type="ECO:0000256" key="3">
    <source>
        <dbReference type="ARBA" id="ARBA00023163"/>
    </source>
</evidence>
<evidence type="ECO:0000313" key="10">
    <source>
        <dbReference type="Proteomes" id="UP001212841"/>
    </source>
</evidence>
<name>A0AAD5SFF8_9FUNG</name>
<feature type="compositionally biased region" description="Low complexity" evidence="7">
    <location>
        <begin position="688"/>
        <end position="700"/>
    </location>
</feature>
<feature type="compositionally biased region" description="Polar residues" evidence="7">
    <location>
        <begin position="290"/>
        <end position="301"/>
    </location>
</feature>
<dbReference type="CDD" id="cd00059">
    <property type="entry name" value="FH_FOX"/>
    <property type="match status" value="1"/>
</dbReference>
<dbReference type="InterPro" id="IPR001766">
    <property type="entry name" value="Fork_head_dom"/>
</dbReference>
<feature type="compositionally biased region" description="Basic and acidic residues" evidence="7">
    <location>
        <begin position="604"/>
        <end position="616"/>
    </location>
</feature>
<dbReference type="InterPro" id="IPR036390">
    <property type="entry name" value="WH_DNA-bd_sf"/>
</dbReference>
<keyword evidence="1" id="KW-0805">Transcription regulation</keyword>
<feature type="compositionally biased region" description="Acidic residues" evidence="7">
    <location>
        <begin position="652"/>
        <end position="665"/>
    </location>
</feature>
<keyword evidence="2 5" id="KW-0238">DNA-binding</keyword>
<feature type="compositionally biased region" description="Basic residues" evidence="7">
    <location>
        <begin position="720"/>
        <end position="733"/>
    </location>
</feature>
<accession>A0AAD5SFF8</accession>
<dbReference type="PROSITE" id="PS00657">
    <property type="entry name" value="FORK_HEAD_1"/>
    <property type="match status" value="1"/>
</dbReference>
<dbReference type="SUPFAM" id="SSF46785">
    <property type="entry name" value="Winged helix' DNA-binding domain"/>
    <property type="match status" value="1"/>
</dbReference>
<dbReference type="SUPFAM" id="SSF50978">
    <property type="entry name" value="WD40 repeat-like"/>
    <property type="match status" value="1"/>
</dbReference>
<evidence type="ECO:0000256" key="4">
    <source>
        <dbReference type="ARBA" id="ARBA00023242"/>
    </source>
</evidence>
<comment type="caution">
    <text evidence="9">The sequence shown here is derived from an EMBL/GenBank/DDBJ whole genome shotgun (WGS) entry which is preliminary data.</text>
</comment>
<feature type="domain" description="Fork-head" evidence="8">
    <location>
        <begin position="41"/>
        <end position="116"/>
    </location>
</feature>
<sequence length="1286" mass="140197">MPSRYKSLQLSSDSGGKARKKPEPKGSVASAQGPDRELTTRPPFSYAELISEAINSTEEGSITLKDMYAYINGKYPYYGMDTPGWQNCVRHTLSLNKEFVKKTRTEKGKGDWWSLESLPSNSEEPSHDYPNVPSSSSANAEPSHDPSMVESISSDGKESSPDDSNLDSSASDSEGSSFSPAYPAYSSDASDTRNESDWIINEWDFNSGDERDPLHDGTDDTAGSSTSSSIHNAIHAVPGYTVSDDDSLLRDDASSMDLDKSDSRVADPLSTASNHDSPLPDDTRSMNLDEFSNQADPFSDNSDSEHSEATEGFDCPACGAMGLPLEALDLHTEGRCLGRAPGSSSETSKEGDSCPSCDGLWGLGWTEQERNVHWLECLNRMRDPNWVPCRVCRLGNDDLELHRELYCAGGRRDGEMGGDFVEVPSMRSLHPAATSSHIASPTRTEGPDGNGLKISRSSTPGLEDGGGSGSGSHGMELEAEDESFVDETSVRTGGPSSSAVSSMGEDLPIKAKRVVERPKKRNKWRGLPAGAKRGADGLWYVNGSVAVTKSIGKRGRLSTKEVERLIKTEDEWGVRRSEEIQLRKEGSAGEVESSLLGGSGRVAGSDHLREGGRLEQGDPFQDGDASNQEEGAGSVSTESQDSEREKLPTMADDVDADLSLSDDDAPLLPLSKSDKSKLTIGPTAVGDPTSLPPTNRSSPPRSTPPTPAGATPLQTTYKLPRPHPAKMPAKRKNPLPSPNQLITSFFQIMDSIPKPSSGHGTRLTSAKTAPAAPAFRDPEVTYPASGSGSSEAKRKEQPVRQTGRAKKRVRRFHDSDSESGVGRLRRVKGSFSDGSVLVQPEVKDGARSEHRLIERARRLRHDESSSEWEEATNVTSVPGQRLSVWESVVFKPRPQRCPDLAVKRAEQKVPSPSKDKLLWDLALDPESDLFVVLGCRKLTLWSRSADGDLNRIHEIRVPSWEGGEDVDLYRAAFLNENEKGGSKKGKRRGAGKYVAFGGEDGVLRVWDVEAGEVRNFAEVFGNWINDIQVHPTSKLVFAVTSRDGAIRIINAKTLGLVAKISSATYLHAGGSSVTFSPDGKYLIGGAYNSTLSIWSLDSPEFRRALGYSYVAQPHSFPFEPGVPAVFVRNETVLETTWVQHASLDWMKCIGTFLFVKSFTGNIRMIKIPKLAEITRDKREAWRMGYVDIVHQFDYTGGSIEPYYVRAALSESGNLLAVGSEAGWVIVWCIPEVVREKRSLSSEEIDKRKSKGKGKHGMPPCDGYSRLVFKVEDKCAVQSLSFCDEER</sequence>
<evidence type="ECO:0000256" key="5">
    <source>
        <dbReference type="PROSITE-ProRule" id="PRU00089"/>
    </source>
</evidence>
<dbReference type="Proteomes" id="UP001212841">
    <property type="component" value="Unassembled WGS sequence"/>
</dbReference>
<dbReference type="GO" id="GO:0005634">
    <property type="term" value="C:nucleus"/>
    <property type="evidence" value="ECO:0007669"/>
    <property type="project" value="UniProtKB-SubCell"/>
</dbReference>
<dbReference type="Pfam" id="PF00400">
    <property type="entry name" value="WD40"/>
    <property type="match status" value="1"/>
</dbReference>
<dbReference type="GO" id="GO:0000978">
    <property type="term" value="F:RNA polymerase II cis-regulatory region sequence-specific DNA binding"/>
    <property type="evidence" value="ECO:0007669"/>
    <property type="project" value="TreeGrafter"/>
</dbReference>
<feature type="compositionally biased region" description="Polar residues" evidence="7">
    <location>
        <begin position="1"/>
        <end position="14"/>
    </location>
</feature>
<dbReference type="PRINTS" id="PR00053">
    <property type="entry name" value="FORKHEAD"/>
</dbReference>
<feature type="compositionally biased region" description="Gly residues" evidence="7">
    <location>
        <begin position="463"/>
        <end position="472"/>
    </location>
</feature>
<dbReference type="PANTHER" id="PTHR46078">
    <property type="entry name" value="FORKHEAD BOX PROTEIN J2 FAMILY MEMBER"/>
    <property type="match status" value="1"/>
</dbReference>
<dbReference type="SMART" id="SM00320">
    <property type="entry name" value="WD40"/>
    <property type="match status" value="4"/>
</dbReference>
<dbReference type="SMART" id="SM00339">
    <property type="entry name" value="FH"/>
    <property type="match status" value="1"/>
</dbReference>
<feature type="DNA-binding region" description="Fork-head" evidence="5">
    <location>
        <begin position="41"/>
        <end position="116"/>
    </location>
</feature>
<dbReference type="Pfam" id="PF00250">
    <property type="entry name" value="Forkhead"/>
    <property type="match status" value="1"/>
</dbReference>
<dbReference type="PROSITE" id="PS50039">
    <property type="entry name" value="FORK_HEAD_3"/>
    <property type="match status" value="1"/>
</dbReference>
<keyword evidence="3" id="KW-0804">Transcription</keyword>
<feature type="compositionally biased region" description="Low complexity" evidence="7">
    <location>
        <begin position="114"/>
        <end position="123"/>
    </location>
</feature>
<evidence type="ECO:0000313" key="9">
    <source>
        <dbReference type="EMBL" id="KAJ3052169.1"/>
    </source>
</evidence>
<feature type="region of interest" description="Disordered" evidence="7">
    <location>
        <begin position="431"/>
        <end position="511"/>
    </location>
</feature>
<dbReference type="PROSITE" id="PS50082">
    <property type="entry name" value="WD_REPEATS_2"/>
    <property type="match status" value="2"/>
</dbReference>
<feature type="compositionally biased region" description="Low complexity" evidence="7">
    <location>
        <begin position="220"/>
        <end position="236"/>
    </location>
</feature>
<feature type="compositionally biased region" description="Polar residues" evidence="7">
    <location>
        <begin position="758"/>
        <end position="767"/>
    </location>
</feature>
<evidence type="ECO:0000256" key="1">
    <source>
        <dbReference type="ARBA" id="ARBA00023015"/>
    </source>
</evidence>
<keyword evidence="10" id="KW-1185">Reference proteome</keyword>
<comment type="subcellular location">
    <subcellularLocation>
        <location evidence="5">Nucleus</location>
    </subcellularLocation>
</comment>
<evidence type="ECO:0000256" key="7">
    <source>
        <dbReference type="SAM" id="MobiDB-lite"/>
    </source>
</evidence>
<keyword evidence="6" id="KW-0853">WD repeat</keyword>
<feature type="region of interest" description="Disordered" evidence="7">
    <location>
        <begin position="1"/>
        <end position="43"/>
    </location>
</feature>
<feature type="region of interest" description="Disordered" evidence="7">
    <location>
        <begin position="582"/>
        <end position="823"/>
    </location>
</feature>
<feature type="repeat" description="WD" evidence="6">
    <location>
        <begin position="1072"/>
        <end position="1104"/>
    </location>
</feature>
<dbReference type="InterPro" id="IPR036388">
    <property type="entry name" value="WH-like_DNA-bd_sf"/>
</dbReference>
<organism evidence="9 10">
    <name type="scientific">Rhizophlyctis rosea</name>
    <dbReference type="NCBI Taxonomy" id="64517"/>
    <lineage>
        <taxon>Eukaryota</taxon>
        <taxon>Fungi</taxon>
        <taxon>Fungi incertae sedis</taxon>
        <taxon>Chytridiomycota</taxon>
        <taxon>Chytridiomycota incertae sedis</taxon>
        <taxon>Chytridiomycetes</taxon>
        <taxon>Rhizophlyctidales</taxon>
        <taxon>Rhizophlyctidaceae</taxon>
        <taxon>Rhizophlyctis</taxon>
    </lineage>
</organism>